<dbReference type="Proteomes" id="UP001151760">
    <property type="component" value="Unassembled WGS sequence"/>
</dbReference>
<evidence type="ECO:0000313" key="2">
    <source>
        <dbReference type="Proteomes" id="UP001151760"/>
    </source>
</evidence>
<comment type="caution">
    <text evidence="1">The sequence shown here is derived from an EMBL/GenBank/DDBJ whole genome shotgun (WGS) entry which is preliminary data.</text>
</comment>
<name>A0ABQ5I1P8_9ASTR</name>
<reference evidence="1" key="2">
    <citation type="submission" date="2022-01" db="EMBL/GenBank/DDBJ databases">
        <authorList>
            <person name="Yamashiro T."/>
            <person name="Shiraishi A."/>
            <person name="Satake H."/>
            <person name="Nakayama K."/>
        </authorList>
    </citation>
    <scope>NUCLEOTIDE SEQUENCE</scope>
</reference>
<evidence type="ECO:0000313" key="1">
    <source>
        <dbReference type="EMBL" id="GJT93739.1"/>
    </source>
</evidence>
<organism evidence="1 2">
    <name type="scientific">Tanacetum coccineum</name>
    <dbReference type="NCBI Taxonomy" id="301880"/>
    <lineage>
        <taxon>Eukaryota</taxon>
        <taxon>Viridiplantae</taxon>
        <taxon>Streptophyta</taxon>
        <taxon>Embryophyta</taxon>
        <taxon>Tracheophyta</taxon>
        <taxon>Spermatophyta</taxon>
        <taxon>Magnoliopsida</taxon>
        <taxon>eudicotyledons</taxon>
        <taxon>Gunneridae</taxon>
        <taxon>Pentapetalae</taxon>
        <taxon>asterids</taxon>
        <taxon>campanulids</taxon>
        <taxon>Asterales</taxon>
        <taxon>Asteraceae</taxon>
        <taxon>Asteroideae</taxon>
        <taxon>Anthemideae</taxon>
        <taxon>Anthemidinae</taxon>
        <taxon>Tanacetum</taxon>
    </lineage>
</organism>
<gene>
    <name evidence="1" type="ORF">Tco_1082584</name>
</gene>
<accession>A0ABQ5I1P8</accession>
<sequence length="167" mass="18402">MDDPSMTMEEYIKYKEEKVRRRGKVFNWQTATYGKIKIDDDLHDLSSVEAEAIERGAKCIDIDFGDCHTEAEGLLLGIVDGARDDPKDPRQGGSEGLMIGTSFAEIPCTSPYYLLITYCVTTITLTSTQVLSTGYGGGGWFGEELGGARTIPQEVREIGEDVQMVFA</sequence>
<proteinExistence type="predicted"/>
<reference evidence="1" key="1">
    <citation type="journal article" date="2022" name="Int. J. Mol. Sci.">
        <title>Draft Genome of Tanacetum Coccineum: Genomic Comparison of Closely Related Tanacetum-Family Plants.</title>
        <authorList>
            <person name="Yamashiro T."/>
            <person name="Shiraishi A."/>
            <person name="Nakayama K."/>
            <person name="Satake H."/>
        </authorList>
    </citation>
    <scope>NUCLEOTIDE SEQUENCE</scope>
</reference>
<keyword evidence="2" id="KW-1185">Reference proteome</keyword>
<protein>
    <submittedName>
        <fullName evidence="1">Uncharacterized protein</fullName>
    </submittedName>
</protein>
<dbReference type="EMBL" id="BQNB010020231">
    <property type="protein sequence ID" value="GJT93739.1"/>
    <property type="molecule type" value="Genomic_DNA"/>
</dbReference>